<dbReference type="GeneID" id="19162940"/>
<proteinExistence type="predicted"/>
<feature type="compositionally biased region" description="Polar residues" evidence="1">
    <location>
        <begin position="297"/>
        <end position="313"/>
    </location>
</feature>
<dbReference type="AlphaFoldDB" id="W9XXD0"/>
<comment type="caution">
    <text evidence="2">The sequence shown here is derived from an EMBL/GenBank/DDBJ whole genome shotgun (WGS) entry which is preliminary data.</text>
</comment>
<feature type="region of interest" description="Disordered" evidence="1">
    <location>
        <begin position="21"/>
        <end position="68"/>
    </location>
</feature>
<sequence>MSEWDRKTEEWIPAREIEARNARLKAQHTSGVPESPNSHEEDDNEDDNDDLFDADGMPTKRRRTNLGPPERVLEIKKWTPIDPAIAETLPEPKYLADRRPGMESLYGGAYKATNGFGTLGINAGIMSAAVGFDLGDGSGLGNASGVLGSTSTAPEPAPAPVRRNMPPRRKKKKLGGPGRRKANPTPAGENNPAIATGDITMTHTSEGDNTQSATHTGETDTHSQGEADGSGSESEGEGSEEGEIEDAAKAHSDATAHTADLQADIQAAQTGTTGTAAHSDVTAPSTADTEMHEATSADLSSTLETSQAPTARQQAAEDVAMSEYTHIKPQPDSAEPSTVNAAETETAFSGLTVSDVVQADANANANAPNNPATTVEPQLEPELEAPALDQNPQATAVAQSTSNGEAPTLEQNPQATAVSEPTTEDVKTEDEVAATFEQVDEQTTAQDQNQTEPTESVIVTGTDTDMNDAQPTGPAQPEQEAAQAPAPTPMQVQTQPGEEQEHPQQDADADAAPEQAQDTAGEVDLLGGLEAAVEKEHRAL</sequence>
<feature type="compositionally biased region" description="Acidic residues" evidence="1">
    <location>
        <begin position="40"/>
        <end position="53"/>
    </location>
</feature>
<dbReference type="HOGENOM" id="CLU_022722_0_0_1"/>
<feature type="compositionally biased region" description="Polar residues" evidence="1">
    <location>
        <begin position="441"/>
        <end position="464"/>
    </location>
</feature>
<dbReference type="STRING" id="1182541.W9XXD0"/>
<dbReference type="OrthoDB" id="4161057at2759"/>
<evidence type="ECO:0000313" key="2">
    <source>
        <dbReference type="EMBL" id="EXJ82020.1"/>
    </source>
</evidence>
<name>W9XXD0_9EURO</name>
<feature type="compositionally biased region" description="Polar residues" evidence="1">
    <location>
        <begin position="390"/>
        <end position="421"/>
    </location>
</feature>
<dbReference type="eggNOG" id="ENOG502RW5K">
    <property type="taxonomic scope" value="Eukaryota"/>
</dbReference>
<dbReference type="RefSeq" id="XP_007727141.1">
    <property type="nucleotide sequence ID" value="XM_007728951.1"/>
</dbReference>
<feature type="compositionally biased region" description="Polar residues" evidence="1">
    <location>
        <begin position="199"/>
        <end position="216"/>
    </location>
</feature>
<evidence type="ECO:0000256" key="1">
    <source>
        <dbReference type="SAM" id="MobiDB-lite"/>
    </source>
</evidence>
<keyword evidence="3" id="KW-1185">Reference proteome</keyword>
<feature type="compositionally biased region" description="Low complexity" evidence="1">
    <location>
        <begin position="266"/>
        <end position="277"/>
    </location>
</feature>
<feature type="compositionally biased region" description="Low complexity" evidence="1">
    <location>
        <begin position="469"/>
        <end position="496"/>
    </location>
</feature>
<feature type="compositionally biased region" description="Basic residues" evidence="1">
    <location>
        <begin position="165"/>
        <end position="182"/>
    </location>
</feature>
<gene>
    <name evidence="2" type="ORF">A1O1_08088</name>
</gene>
<feature type="compositionally biased region" description="Polar residues" evidence="1">
    <location>
        <begin position="335"/>
        <end position="346"/>
    </location>
</feature>
<feature type="region of interest" description="Disordered" evidence="1">
    <location>
        <begin position="359"/>
        <end position="540"/>
    </location>
</feature>
<feature type="compositionally biased region" description="Polar residues" evidence="1">
    <location>
        <begin position="27"/>
        <end position="36"/>
    </location>
</feature>
<accession>W9XXD0</accession>
<organism evidence="2 3">
    <name type="scientific">Capronia coronata CBS 617.96</name>
    <dbReference type="NCBI Taxonomy" id="1182541"/>
    <lineage>
        <taxon>Eukaryota</taxon>
        <taxon>Fungi</taxon>
        <taxon>Dikarya</taxon>
        <taxon>Ascomycota</taxon>
        <taxon>Pezizomycotina</taxon>
        <taxon>Eurotiomycetes</taxon>
        <taxon>Chaetothyriomycetidae</taxon>
        <taxon>Chaetothyriales</taxon>
        <taxon>Herpotrichiellaceae</taxon>
        <taxon>Capronia</taxon>
    </lineage>
</organism>
<dbReference type="Proteomes" id="UP000019484">
    <property type="component" value="Unassembled WGS sequence"/>
</dbReference>
<protein>
    <submittedName>
        <fullName evidence="2">Uncharacterized protein</fullName>
    </submittedName>
</protein>
<reference evidence="2 3" key="1">
    <citation type="submission" date="2013-03" db="EMBL/GenBank/DDBJ databases">
        <title>The Genome Sequence of Capronia coronata CBS 617.96.</title>
        <authorList>
            <consortium name="The Broad Institute Genomics Platform"/>
            <person name="Cuomo C."/>
            <person name="de Hoog S."/>
            <person name="Gorbushina A."/>
            <person name="Walker B."/>
            <person name="Young S.K."/>
            <person name="Zeng Q."/>
            <person name="Gargeya S."/>
            <person name="Fitzgerald M."/>
            <person name="Haas B."/>
            <person name="Abouelleil A."/>
            <person name="Allen A.W."/>
            <person name="Alvarado L."/>
            <person name="Arachchi H.M."/>
            <person name="Berlin A.M."/>
            <person name="Chapman S.B."/>
            <person name="Gainer-Dewar J."/>
            <person name="Goldberg J."/>
            <person name="Griggs A."/>
            <person name="Gujja S."/>
            <person name="Hansen M."/>
            <person name="Howarth C."/>
            <person name="Imamovic A."/>
            <person name="Ireland A."/>
            <person name="Larimer J."/>
            <person name="McCowan C."/>
            <person name="Murphy C."/>
            <person name="Pearson M."/>
            <person name="Poon T.W."/>
            <person name="Priest M."/>
            <person name="Roberts A."/>
            <person name="Saif S."/>
            <person name="Shea T."/>
            <person name="Sisk P."/>
            <person name="Sykes S."/>
            <person name="Wortman J."/>
            <person name="Nusbaum C."/>
            <person name="Birren B."/>
        </authorList>
    </citation>
    <scope>NUCLEOTIDE SEQUENCE [LARGE SCALE GENOMIC DNA]</scope>
    <source>
        <strain evidence="2 3">CBS 617.96</strain>
    </source>
</reference>
<evidence type="ECO:0000313" key="3">
    <source>
        <dbReference type="Proteomes" id="UP000019484"/>
    </source>
</evidence>
<feature type="region of interest" description="Disordered" evidence="1">
    <location>
        <begin position="145"/>
        <end position="346"/>
    </location>
</feature>
<feature type="compositionally biased region" description="Low complexity" evidence="1">
    <location>
        <begin position="361"/>
        <end position="388"/>
    </location>
</feature>
<feature type="compositionally biased region" description="Acidic residues" evidence="1">
    <location>
        <begin position="234"/>
        <end position="245"/>
    </location>
</feature>
<dbReference type="EMBL" id="AMWN01000007">
    <property type="protein sequence ID" value="EXJ82020.1"/>
    <property type="molecule type" value="Genomic_DNA"/>
</dbReference>